<feature type="signal peptide" evidence="1">
    <location>
        <begin position="1"/>
        <end position="23"/>
    </location>
</feature>
<accession>A0A7W9SRZ4</accession>
<proteinExistence type="predicted"/>
<dbReference type="EMBL" id="JACHGW010000002">
    <property type="protein sequence ID" value="MBB6050909.1"/>
    <property type="molecule type" value="Genomic_DNA"/>
</dbReference>
<sequence>MQNINRRYFLAALFAAAVTPAFAQKPVTHKLIAQDKGHIVVLNEKGEVEWEVACGFNSHDLSVLPNGNFLLHMGPATIVEMTKDKKEVWKWESKPVAPYTGRVEIHGYQRLKNGLTMIAETGNKRIIEVDKDGKIVKEVPLTVERPDSHRDTRRVRKLDNGNYLVAHEGLGCVREYDDKGKIVWEYVIDLNNQPATGGHDGHGTNVFNALRLKNGNTLIGGGNNNRVFEVNKEGKVVWSIERDELKRPDGRPIHLCWVTTVQVLPNGNIAFGNTHSGPENPQIIEVTRDKKVVWMLDDWKTFGNDLCASWFLDVKGKVIR</sequence>
<evidence type="ECO:0000256" key="1">
    <source>
        <dbReference type="SAM" id="SignalP"/>
    </source>
</evidence>
<dbReference type="SUPFAM" id="SSF63829">
    <property type="entry name" value="Calcium-dependent phosphotriesterase"/>
    <property type="match status" value="1"/>
</dbReference>
<gene>
    <name evidence="2" type="ORF">HNQ39_002700</name>
</gene>
<dbReference type="AlphaFoldDB" id="A0A7W9SRZ4"/>
<dbReference type="InterPro" id="IPR011042">
    <property type="entry name" value="6-blade_b-propeller_TolB-like"/>
</dbReference>
<dbReference type="InterPro" id="IPR053143">
    <property type="entry name" value="Arylsulfate_ST"/>
</dbReference>
<dbReference type="PANTHER" id="PTHR35340">
    <property type="entry name" value="PQQ ENZYME REPEAT PROTEIN-RELATED"/>
    <property type="match status" value="1"/>
</dbReference>
<evidence type="ECO:0008006" key="4">
    <source>
        <dbReference type="Google" id="ProtNLM"/>
    </source>
</evidence>
<evidence type="ECO:0000313" key="3">
    <source>
        <dbReference type="Proteomes" id="UP000520814"/>
    </source>
</evidence>
<keyword evidence="3" id="KW-1185">Reference proteome</keyword>
<protein>
    <recommendedName>
        <fullName evidence="4">Arylsulfotransferase ASST</fullName>
    </recommendedName>
</protein>
<dbReference type="Proteomes" id="UP000520814">
    <property type="component" value="Unassembled WGS sequence"/>
</dbReference>
<dbReference type="RefSeq" id="WP_184196731.1">
    <property type="nucleotide sequence ID" value="NZ_JACHGW010000002.1"/>
</dbReference>
<name>A0A7W9SRZ4_ARMRO</name>
<keyword evidence="1" id="KW-0732">Signal</keyword>
<evidence type="ECO:0000313" key="2">
    <source>
        <dbReference type="EMBL" id="MBB6050909.1"/>
    </source>
</evidence>
<feature type="chain" id="PRO_5031532433" description="Arylsulfotransferase ASST" evidence="1">
    <location>
        <begin position="24"/>
        <end position="320"/>
    </location>
</feature>
<comment type="caution">
    <text evidence="2">The sequence shown here is derived from an EMBL/GenBank/DDBJ whole genome shotgun (WGS) entry which is preliminary data.</text>
</comment>
<dbReference type="PANTHER" id="PTHR35340:SF5">
    <property type="entry name" value="ASST-DOMAIN-CONTAINING PROTEIN"/>
    <property type="match status" value="1"/>
</dbReference>
<dbReference type="Gene3D" id="2.120.10.30">
    <property type="entry name" value="TolB, C-terminal domain"/>
    <property type="match status" value="1"/>
</dbReference>
<reference evidence="2 3" key="1">
    <citation type="submission" date="2020-08" db="EMBL/GenBank/DDBJ databases">
        <title>Genomic Encyclopedia of Type Strains, Phase IV (KMG-IV): sequencing the most valuable type-strain genomes for metagenomic binning, comparative biology and taxonomic classification.</title>
        <authorList>
            <person name="Goeker M."/>
        </authorList>
    </citation>
    <scope>NUCLEOTIDE SEQUENCE [LARGE SCALE GENOMIC DNA]</scope>
    <source>
        <strain evidence="2 3">DSM 23562</strain>
    </source>
</reference>
<organism evidence="2 3">
    <name type="scientific">Armatimonas rosea</name>
    <dbReference type="NCBI Taxonomy" id="685828"/>
    <lineage>
        <taxon>Bacteria</taxon>
        <taxon>Bacillati</taxon>
        <taxon>Armatimonadota</taxon>
        <taxon>Armatimonadia</taxon>
        <taxon>Armatimonadales</taxon>
        <taxon>Armatimonadaceae</taxon>
        <taxon>Armatimonas</taxon>
    </lineage>
</organism>